<dbReference type="OrthoDB" id="8009093at2759"/>
<protein>
    <submittedName>
        <fullName evidence="2">(Mediterranean fruit fly) hypothetical protein</fullName>
    </submittedName>
</protein>
<keyword evidence="1" id="KW-0472">Membrane</keyword>
<evidence type="ECO:0000313" key="3">
    <source>
        <dbReference type="Proteomes" id="UP000606786"/>
    </source>
</evidence>
<dbReference type="Proteomes" id="UP000606786">
    <property type="component" value="Unassembled WGS sequence"/>
</dbReference>
<gene>
    <name evidence="2" type="ORF">CCAP1982_LOCUS6328</name>
</gene>
<feature type="non-terminal residue" evidence="2">
    <location>
        <position position="1"/>
    </location>
</feature>
<name>A0A811UIB1_CERCA</name>
<comment type="caution">
    <text evidence="2">The sequence shown here is derived from an EMBL/GenBank/DDBJ whole genome shotgun (WGS) entry which is preliminary data.</text>
</comment>
<sequence length="89" mass="10254">FVASKYILDFRSFDMVPVHLVEEESVYEEYRINDDSSKNKTAWDKTKLWVVIGAALSVCFIIVPILVYLFCPNVCCCGCKVVEIRRVNN</sequence>
<evidence type="ECO:0000313" key="2">
    <source>
        <dbReference type="EMBL" id="CAD6997696.1"/>
    </source>
</evidence>
<feature type="transmembrane region" description="Helical" evidence="1">
    <location>
        <begin position="48"/>
        <end position="70"/>
    </location>
</feature>
<keyword evidence="3" id="KW-1185">Reference proteome</keyword>
<evidence type="ECO:0000256" key="1">
    <source>
        <dbReference type="SAM" id="Phobius"/>
    </source>
</evidence>
<dbReference type="EMBL" id="CAJHJT010000012">
    <property type="protein sequence ID" value="CAD6997696.1"/>
    <property type="molecule type" value="Genomic_DNA"/>
</dbReference>
<keyword evidence="1" id="KW-0812">Transmembrane</keyword>
<reference evidence="2" key="1">
    <citation type="submission" date="2020-11" db="EMBL/GenBank/DDBJ databases">
        <authorList>
            <person name="Whitehead M."/>
        </authorList>
    </citation>
    <scope>NUCLEOTIDE SEQUENCE</scope>
    <source>
        <strain evidence="2">EGII</strain>
    </source>
</reference>
<organism evidence="2 3">
    <name type="scientific">Ceratitis capitata</name>
    <name type="common">Mediterranean fruit fly</name>
    <name type="synonym">Tephritis capitata</name>
    <dbReference type="NCBI Taxonomy" id="7213"/>
    <lineage>
        <taxon>Eukaryota</taxon>
        <taxon>Metazoa</taxon>
        <taxon>Ecdysozoa</taxon>
        <taxon>Arthropoda</taxon>
        <taxon>Hexapoda</taxon>
        <taxon>Insecta</taxon>
        <taxon>Pterygota</taxon>
        <taxon>Neoptera</taxon>
        <taxon>Endopterygota</taxon>
        <taxon>Diptera</taxon>
        <taxon>Brachycera</taxon>
        <taxon>Muscomorpha</taxon>
        <taxon>Tephritoidea</taxon>
        <taxon>Tephritidae</taxon>
        <taxon>Ceratitis</taxon>
        <taxon>Ceratitis</taxon>
    </lineage>
</organism>
<accession>A0A811UIB1</accession>
<keyword evidence="1" id="KW-1133">Transmembrane helix</keyword>
<proteinExistence type="predicted"/>
<dbReference type="AlphaFoldDB" id="A0A811UIB1"/>